<dbReference type="Proteomes" id="UP000186216">
    <property type="component" value="Unassembled WGS sequence"/>
</dbReference>
<name>A0AA45W7S5_9RHOB</name>
<dbReference type="AlphaFoldDB" id="A0AA45W7S5"/>
<reference evidence="1 2" key="1">
    <citation type="submission" date="2017-01" db="EMBL/GenBank/DDBJ databases">
        <authorList>
            <person name="Varghese N."/>
            <person name="Submissions S."/>
        </authorList>
    </citation>
    <scope>NUCLEOTIDE SEQUENCE [LARGE SCALE GENOMIC DNA]</scope>
    <source>
        <strain evidence="1 2">DSM 18447</strain>
    </source>
</reference>
<comment type="caution">
    <text evidence="1">The sequence shown here is derived from an EMBL/GenBank/DDBJ whole genome shotgun (WGS) entry which is preliminary data.</text>
</comment>
<evidence type="ECO:0000313" key="2">
    <source>
        <dbReference type="Proteomes" id="UP000186216"/>
    </source>
</evidence>
<sequence length="139" mass="15521">MSRMGRFRCCLIQLHFEPLPISFLAALSTHADSIVLDGISATGIGVDAIGTNWREPLAQAFRRLRNAGHEKIAYFTSGHPARQIAMARREYKRLCASEGLPNLFEEVVWSRMCGEGPSPQIHYLPVHFVEQGSVVDLNN</sequence>
<evidence type="ECO:0000313" key="1">
    <source>
        <dbReference type="EMBL" id="SIT11879.1"/>
    </source>
</evidence>
<dbReference type="EMBL" id="FTOU01000020">
    <property type="protein sequence ID" value="SIT11879.1"/>
    <property type="molecule type" value="Genomic_DNA"/>
</dbReference>
<organism evidence="1 2">
    <name type="scientific">Paracoccus saliphilus</name>
    <dbReference type="NCBI Taxonomy" id="405559"/>
    <lineage>
        <taxon>Bacteria</taxon>
        <taxon>Pseudomonadati</taxon>
        <taxon>Pseudomonadota</taxon>
        <taxon>Alphaproteobacteria</taxon>
        <taxon>Rhodobacterales</taxon>
        <taxon>Paracoccaceae</taxon>
        <taxon>Paracoccus</taxon>
    </lineage>
</organism>
<proteinExistence type="predicted"/>
<accession>A0AA45W7S5</accession>
<gene>
    <name evidence="1" type="ORF">SAMN05421772_12041</name>
</gene>
<protein>
    <submittedName>
        <fullName evidence="1">Uncharacterized protein</fullName>
    </submittedName>
</protein>